<comment type="caution">
    <text evidence="2">The sequence shown here is derived from an EMBL/GenBank/DDBJ whole genome shotgun (WGS) entry which is preliminary data.</text>
</comment>
<evidence type="ECO:0000259" key="1">
    <source>
        <dbReference type="Pfam" id="PF18135"/>
    </source>
</evidence>
<feature type="non-terminal residue" evidence="2">
    <location>
        <position position="286"/>
    </location>
</feature>
<gene>
    <name evidence="2" type="ORF">MCY_01323</name>
</gene>
<keyword evidence="3" id="KW-1185">Reference proteome</keyword>
<evidence type="ECO:0000313" key="3">
    <source>
        <dbReference type="Proteomes" id="UP000001077"/>
    </source>
</evidence>
<name>J1JF30_9HYPH</name>
<organism evidence="2 3">
    <name type="scientific">Bartonella rattimassiliensis 15908</name>
    <dbReference type="NCBI Taxonomy" id="1094556"/>
    <lineage>
        <taxon>Bacteria</taxon>
        <taxon>Pseudomonadati</taxon>
        <taxon>Pseudomonadota</taxon>
        <taxon>Alphaproteobacteria</taxon>
        <taxon>Hyphomicrobiales</taxon>
        <taxon>Bartonellaceae</taxon>
        <taxon>Bartonella</taxon>
    </lineage>
</organism>
<feature type="non-terminal residue" evidence="2">
    <location>
        <position position="1"/>
    </location>
</feature>
<accession>J1JF30</accession>
<dbReference type="STRING" id="1094556.MCY_01323"/>
<sequence>VIGFVSGSGYIDKPTMDSLRKSLAKEFTSIYVLNLRGDIRKNMLSNGRAQEGENIFGNGSMTGIAVTLFIKNPNAIGPCKIYYHDIGNNRTIKEKLTALKYFGSIGGITREQNWQIITPNGHGDWINQRDENFKAFLALGDKKNNDKKLFAMFSRGIMTSRDAWAYNSSREVLKKNMNNMITFYNSEVERFNDTAPRNDSKTRTKVINSFVNSDESKISWSYNLKKDLVKGKFFNFKENCLTKSLYRPFTRQWLYNDSALNCDGAYQMRIFPIGETAENKVIQITG</sequence>
<dbReference type="Proteomes" id="UP000001077">
    <property type="component" value="Unassembled WGS sequence"/>
</dbReference>
<dbReference type="InterPro" id="IPR041635">
    <property type="entry name" value="Type_ISP_LLaBIII_C"/>
</dbReference>
<proteinExistence type="predicted"/>
<protein>
    <recommendedName>
        <fullName evidence="1">Type ISP restriction-modification enzyme LLaBIII C-terminal specificity domain-containing protein</fullName>
    </recommendedName>
</protein>
<reference evidence="2 3" key="1">
    <citation type="submission" date="2012-03" db="EMBL/GenBank/DDBJ databases">
        <title>The Genome Sequence of Bartonella rattimassiliensis 15908.</title>
        <authorList>
            <consortium name="The Broad Institute Genome Sequencing Platform"/>
            <consortium name="The Broad Institute Genome Sequencing Center for Infectious Disease"/>
            <person name="Feldgarden M."/>
            <person name="Kirby J."/>
            <person name="Kosoy M."/>
            <person name="Birtles R."/>
            <person name="Probert W.S."/>
            <person name="Chiaraviglio L."/>
            <person name="Young S.K."/>
            <person name="Zeng Q."/>
            <person name="Gargeya S."/>
            <person name="Fitzgerald M."/>
            <person name="Haas B."/>
            <person name="Abouelleil A."/>
            <person name="Alvarado L."/>
            <person name="Arachchi H.M."/>
            <person name="Berlin A."/>
            <person name="Chapman S.B."/>
            <person name="Gearin G."/>
            <person name="Goldberg J."/>
            <person name="Griggs A."/>
            <person name="Gujja S."/>
            <person name="Hansen M."/>
            <person name="Heiman D."/>
            <person name="Howarth C."/>
            <person name="Larimer J."/>
            <person name="Lui A."/>
            <person name="MacDonald P.J.P."/>
            <person name="McCowen C."/>
            <person name="Montmayeur A."/>
            <person name="Murphy C."/>
            <person name="Neiman D."/>
            <person name="Pearson M."/>
            <person name="Priest M."/>
            <person name="Roberts A."/>
            <person name="Saif S."/>
            <person name="Shea T."/>
            <person name="Sisk P."/>
            <person name="Stolte C."/>
            <person name="Sykes S."/>
            <person name="Wortman J."/>
            <person name="Nusbaum C."/>
            <person name="Birren B."/>
        </authorList>
    </citation>
    <scope>NUCLEOTIDE SEQUENCE [LARGE SCALE GENOMIC DNA]</scope>
    <source>
        <strain evidence="2 3">15908</strain>
    </source>
</reference>
<dbReference type="Pfam" id="PF18135">
    <property type="entry name" value="Type_ISP_C"/>
    <property type="match status" value="1"/>
</dbReference>
<dbReference type="AlphaFoldDB" id="J1JF30"/>
<dbReference type="eggNOG" id="COG0286">
    <property type="taxonomic scope" value="Bacteria"/>
</dbReference>
<evidence type="ECO:0000313" key="2">
    <source>
        <dbReference type="EMBL" id="EJF83097.1"/>
    </source>
</evidence>
<dbReference type="RefSeq" id="WP_007347742.1">
    <property type="nucleotide sequence ID" value="NZ_JH725068.1"/>
</dbReference>
<feature type="domain" description="Type ISP restriction-modification enzyme LLaBIII C-terminal specificity" evidence="1">
    <location>
        <begin position="148"/>
        <end position="285"/>
    </location>
</feature>
<dbReference type="HOGENOM" id="CLU_974858_0_0_5"/>
<dbReference type="EMBL" id="AILY01000051">
    <property type="protein sequence ID" value="EJF83097.1"/>
    <property type="molecule type" value="Genomic_DNA"/>
</dbReference>